<dbReference type="PANTHER" id="PTHR43685">
    <property type="entry name" value="GLYCOSYLTRANSFERASE"/>
    <property type="match status" value="1"/>
</dbReference>
<dbReference type="GO" id="GO:0016757">
    <property type="term" value="F:glycosyltransferase activity"/>
    <property type="evidence" value="ECO:0007669"/>
    <property type="project" value="UniProtKB-KW"/>
</dbReference>
<evidence type="ECO:0000256" key="1">
    <source>
        <dbReference type="ARBA" id="ARBA00006739"/>
    </source>
</evidence>
<dbReference type="Pfam" id="PF00535">
    <property type="entry name" value="Glycos_transf_2"/>
    <property type="match status" value="1"/>
</dbReference>
<sequence length="334" mass="37078">MPAVSVVIPLFNKGPHIGGTLRSVLAQTVEDVEVIVVEGGSTDEGPEVVRGFRDPRIRMIHAGRRGASAARNAGIEAASSDLVAFLDADDEWMPRHLEVILGLRERYPCAGLYATGYTIREGSKTRVASLSPEIPPAPRDGLIRNYFLAAIRGDPPVMTSAVAVPRQVLVELGGFNTAAWYGEDVDLWGRIALRYPVALSRKITAVYHKEALNRACSRREPIEEHVFVATAKRAIEGGEVPPALREDLLEYVASRSIQTAFRNLEAGRPDLARANLKGCRTRRLWKLKYWALLWAYLPPGAYRALEPQGMIEWYNGWRERVRGLDRSATRGREG</sequence>
<evidence type="ECO:0000259" key="4">
    <source>
        <dbReference type="Pfam" id="PF00535"/>
    </source>
</evidence>
<dbReference type="PANTHER" id="PTHR43685:SF5">
    <property type="entry name" value="GLYCOSYLTRANSFERASE EPSE-RELATED"/>
    <property type="match status" value="1"/>
</dbReference>
<dbReference type="InterPro" id="IPR050834">
    <property type="entry name" value="Glycosyltransf_2"/>
</dbReference>
<accession>A0A1G9BYU5</accession>
<keyword evidence="2" id="KW-0328">Glycosyltransferase</keyword>
<protein>
    <submittedName>
        <fullName evidence="5">Glycosyl transferase family 2</fullName>
    </submittedName>
</protein>
<keyword evidence="3 5" id="KW-0808">Transferase</keyword>
<dbReference type="AlphaFoldDB" id="A0A1G9BYU5"/>
<comment type="similarity">
    <text evidence="1">Belongs to the glycosyltransferase 2 family.</text>
</comment>
<dbReference type="EMBL" id="FNFT01000011">
    <property type="protein sequence ID" value="SDK44580.1"/>
    <property type="molecule type" value="Genomic_DNA"/>
</dbReference>
<keyword evidence="6" id="KW-1185">Reference proteome</keyword>
<dbReference type="STRING" id="2200.GCA_001571405_00674"/>
<dbReference type="RefSeq" id="WP_083524747.1">
    <property type="nucleotide sequence ID" value="NZ_BCNX01000006.1"/>
</dbReference>
<dbReference type="InterPro" id="IPR029044">
    <property type="entry name" value="Nucleotide-diphossugar_trans"/>
</dbReference>
<organism evidence="5 6">
    <name type="scientific">Methanoculleus thermophilus</name>
    <dbReference type="NCBI Taxonomy" id="2200"/>
    <lineage>
        <taxon>Archaea</taxon>
        <taxon>Methanobacteriati</taxon>
        <taxon>Methanobacteriota</taxon>
        <taxon>Stenosarchaea group</taxon>
        <taxon>Methanomicrobia</taxon>
        <taxon>Methanomicrobiales</taxon>
        <taxon>Methanomicrobiaceae</taxon>
        <taxon>Methanoculleus</taxon>
    </lineage>
</organism>
<dbReference type="SUPFAM" id="SSF53448">
    <property type="entry name" value="Nucleotide-diphospho-sugar transferases"/>
    <property type="match status" value="1"/>
</dbReference>
<dbReference type="OrthoDB" id="46222at2157"/>
<dbReference type="Proteomes" id="UP000326500">
    <property type="component" value="Unassembled WGS sequence"/>
</dbReference>
<name>A0A1G9BYU5_9EURY</name>
<feature type="domain" description="Glycosyltransferase 2-like" evidence="4">
    <location>
        <begin position="5"/>
        <end position="129"/>
    </location>
</feature>
<evidence type="ECO:0000313" key="6">
    <source>
        <dbReference type="Proteomes" id="UP000326500"/>
    </source>
</evidence>
<dbReference type="Gene3D" id="3.90.550.10">
    <property type="entry name" value="Spore Coat Polysaccharide Biosynthesis Protein SpsA, Chain A"/>
    <property type="match status" value="1"/>
</dbReference>
<reference evidence="5 6" key="1">
    <citation type="submission" date="2016-10" db="EMBL/GenBank/DDBJ databases">
        <authorList>
            <person name="Varghese N."/>
            <person name="Submissions S."/>
        </authorList>
    </citation>
    <scope>NUCLEOTIDE SEQUENCE [LARGE SCALE GENOMIC DNA]</scope>
    <source>
        <strain evidence="5 6">DSM 2373</strain>
    </source>
</reference>
<dbReference type="InterPro" id="IPR001173">
    <property type="entry name" value="Glyco_trans_2-like"/>
</dbReference>
<evidence type="ECO:0000313" key="5">
    <source>
        <dbReference type="EMBL" id="SDK44580.1"/>
    </source>
</evidence>
<proteinExistence type="inferred from homology"/>
<evidence type="ECO:0000256" key="2">
    <source>
        <dbReference type="ARBA" id="ARBA00022676"/>
    </source>
</evidence>
<gene>
    <name evidence="5" type="ORF">SAMN04488571_11170</name>
</gene>
<dbReference type="CDD" id="cd00761">
    <property type="entry name" value="Glyco_tranf_GTA_type"/>
    <property type="match status" value="1"/>
</dbReference>
<evidence type="ECO:0000256" key="3">
    <source>
        <dbReference type="ARBA" id="ARBA00022679"/>
    </source>
</evidence>